<dbReference type="STRING" id="419479.SAMN04488563_2022"/>
<dbReference type="EMBL" id="LT629791">
    <property type="protein sequence ID" value="SDU47750.1"/>
    <property type="molecule type" value="Genomic_DNA"/>
</dbReference>
<keyword evidence="2" id="KW-0408">Iron</keyword>
<dbReference type="CDD" id="cd02247">
    <property type="entry name" value="cupin_pirin_C"/>
    <property type="match status" value="1"/>
</dbReference>
<dbReference type="PIRSF" id="PIRSF006232">
    <property type="entry name" value="Pirin"/>
    <property type="match status" value="1"/>
</dbReference>
<dbReference type="GO" id="GO:0046872">
    <property type="term" value="F:metal ion binding"/>
    <property type="evidence" value="ECO:0007669"/>
    <property type="project" value="UniProtKB-KW"/>
</dbReference>
<feature type="region of interest" description="Disordered" evidence="4">
    <location>
        <begin position="1"/>
        <end position="35"/>
    </location>
</feature>
<evidence type="ECO:0000256" key="2">
    <source>
        <dbReference type="PIRSR" id="PIRSR006232-1"/>
    </source>
</evidence>
<evidence type="ECO:0000313" key="7">
    <source>
        <dbReference type="EMBL" id="SDU47750.1"/>
    </source>
</evidence>
<accession>A0A1H2IUB3</accession>
<feature type="region of interest" description="Disordered" evidence="4">
    <location>
        <begin position="289"/>
        <end position="328"/>
    </location>
</feature>
<evidence type="ECO:0000256" key="3">
    <source>
        <dbReference type="RuleBase" id="RU003457"/>
    </source>
</evidence>
<dbReference type="InterPro" id="IPR008778">
    <property type="entry name" value="Pirin_C_dom"/>
</dbReference>
<dbReference type="Pfam" id="PF02678">
    <property type="entry name" value="Pirin"/>
    <property type="match status" value="1"/>
</dbReference>
<dbReference type="Gene3D" id="2.60.120.10">
    <property type="entry name" value="Jelly Rolls"/>
    <property type="match status" value="2"/>
</dbReference>
<protein>
    <recommendedName>
        <fullName evidence="9">Pirin</fullName>
    </recommendedName>
</protein>
<dbReference type="PANTHER" id="PTHR13903">
    <property type="entry name" value="PIRIN-RELATED"/>
    <property type="match status" value="1"/>
</dbReference>
<feature type="binding site" evidence="2">
    <location>
        <position position="127"/>
    </location>
    <ligand>
        <name>Fe cation</name>
        <dbReference type="ChEBI" id="CHEBI:24875"/>
    </ligand>
</feature>
<feature type="binding site" evidence="2">
    <location>
        <position position="83"/>
    </location>
    <ligand>
        <name>Fe cation</name>
        <dbReference type="ChEBI" id="CHEBI:24875"/>
    </ligand>
</feature>
<dbReference type="InterPro" id="IPR014710">
    <property type="entry name" value="RmlC-like_jellyroll"/>
</dbReference>
<dbReference type="SUPFAM" id="SSF51182">
    <property type="entry name" value="RmlC-like cupins"/>
    <property type="match status" value="1"/>
</dbReference>
<sequence length="328" mass="35093">MASTLGRVSNLDARPAETRCHAAGQGGPASRLLEPRDVPLGGIRAMRVSRTLPHRELPTVGAWCFLDQFGPQHTDMVVLPHPHTGLQTVTWPVQGEIHHRDSVGSDVVVRPGQLNLMTSGPGIAHSEISLGDAPLLHGLQLWVALPEAAAGTATPGFEQHTDLPIYDGDGVRATVVVGELAGTTSPATTYSPLLGAQLDVDGAATVPLRPDFEHAVLVLTGRATVAGTPLEPGPLLYLGTGRSELTLRAHDDDTTLFLLGGEPFPDDLVMWWNFVGRSHEDIVAAREEWERPGQERFGTVSGHGTDRIPAPPLPPLRLTPRRRRPSTG</sequence>
<keyword evidence="2" id="KW-0479">Metal-binding</keyword>
<proteinExistence type="inferred from homology"/>
<dbReference type="PANTHER" id="PTHR13903:SF8">
    <property type="entry name" value="PIRIN"/>
    <property type="match status" value="1"/>
</dbReference>
<feature type="binding site" evidence="2">
    <location>
        <position position="125"/>
    </location>
    <ligand>
        <name>Fe cation</name>
        <dbReference type="ChEBI" id="CHEBI:24875"/>
    </ligand>
</feature>
<feature type="domain" description="Pirin C-terminal" evidence="6">
    <location>
        <begin position="197"/>
        <end position="291"/>
    </location>
</feature>
<comment type="similarity">
    <text evidence="1 3">Belongs to the pirin family.</text>
</comment>
<evidence type="ECO:0000259" key="5">
    <source>
        <dbReference type="Pfam" id="PF02678"/>
    </source>
</evidence>
<dbReference type="Pfam" id="PF05726">
    <property type="entry name" value="Pirin_C"/>
    <property type="match status" value="1"/>
</dbReference>
<evidence type="ECO:0000256" key="1">
    <source>
        <dbReference type="ARBA" id="ARBA00008416"/>
    </source>
</evidence>
<feature type="domain" description="Pirin N-terminal" evidence="5">
    <location>
        <begin position="46"/>
        <end position="143"/>
    </location>
</feature>
<dbReference type="AlphaFoldDB" id="A0A1H2IUB3"/>
<keyword evidence="8" id="KW-1185">Reference proteome</keyword>
<evidence type="ECO:0000256" key="4">
    <source>
        <dbReference type="SAM" id="MobiDB-lite"/>
    </source>
</evidence>
<comment type="cofactor">
    <cofactor evidence="2">
        <name>Fe cation</name>
        <dbReference type="ChEBI" id="CHEBI:24875"/>
    </cofactor>
    <text evidence="2">Binds 1 Fe cation per subunit.</text>
</comment>
<gene>
    <name evidence="7" type="ORF">SAMN04488563_2022</name>
</gene>
<evidence type="ECO:0000259" key="6">
    <source>
        <dbReference type="Pfam" id="PF05726"/>
    </source>
</evidence>
<evidence type="ECO:0008006" key="9">
    <source>
        <dbReference type="Google" id="ProtNLM"/>
    </source>
</evidence>
<reference evidence="8" key="1">
    <citation type="submission" date="2016-10" db="EMBL/GenBank/DDBJ databases">
        <authorList>
            <person name="Varghese N."/>
            <person name="Submissions S."/>
        </authorList>
    </citation>
    <scope>NUCLEOTIDE SEQUENCE [LARGE SCALE GENOMIC DNA]</scope>
    <source>
        <strain evidence="8">DSM 45079</strain>
    </source>
</reference>
<dbReference type="InterPro" id="IPR012093">
    <property type="entry name" value="Pirin"/>
</dbReference>
<name>A0A1H2IUB3_9ACTN</name>
<evidence type="ECO:0000313" key="8">
    <source>
        <dbReference type="Proteomes" id="UP000182977"/>
    </source>
</evidence>
<organism evidence="7 8">
    <name type="scientific">Jiangella alkaliphila</name>
    <dbReference type="NCBI Taxonomy" id="419479"/>
    <lineage>
        <taxon>Bacteria</taxon>
        <taxon>Bacillati</taxon>
        <taxon>Actinomycetota</taxon>
        <taxon>Actinomycetes</taxon>
        <taxon>Jiangellales</taxon>
        <taxon>Jiangellaceae</taxon>
        <taxon>Jiangella</taxon>
    </lineage>
</organism>
<feature type="binding site" evidence="2">
    <location>
        <position position="81"/>
    </location>
    <ligand>
        <name>Fe cation</name>
        <dbReference type="ChEBI" id="CHEBI:24875"/>
    </ligand>
</feature>
<dbReference type="InterPro" id="IPR011051">
    <property type="entry name" value="RmlC_Cupin_sf"/>
</dbReference>
<dbReference type="InterPro" id="IPR003829">
    <property type="entry name" value="Pirin_N_dom"/>
</dbReference>
<dbReference type="Proteomes" id="UP000182977">
    <property type="component" value="Chromosome I"/>
</dbReference>
<feature type="compositionally biased region" description="Basic residues" evidence="4">
    <location>
        <begin position="319"/>
        <end position="328"/>
    </location>
</feature>